<accession>A0AAV4E891</accession>
<dbReference type="EMBL" id="BMAT01003550">
    <property type="protein sequence ID" value="GFR57447.1"/>
    <property type="molecule type" value="Genomic_DNA"/>
</dbReference>
<feature type="region of interest" description="Disordered" evidence="4">
    <location>
        <begin position="772"/>
        <end position="822"/>
    </location>
</feature>
<dbReference type="SMART" id="SM00022">
    <property type="entry name" value="PLAc"/>
    <property type="match status" value="1"/>
</dbReference>
<evidence type="ECO:0000313" key="6">
    <source>
        <dbReference type="EMBL" id="GFR57447.1"/>
    </source>
</evidence>
<dbReference type="Gene3D" id="3.40.1090.10">
    <property type="entry name" value="Cytosolic phospholipase A2 catalytic domain"/>
    <property type="match status" value="2"/>
</dbReference>
<feature type="compositionally biased region" description="Polar residues" evidence="4">
    <location>
        <begin position="1143"/>
        <end position="1165"/>
    </location>
</feature>
<feature type="region of interest" description="Disordered" evidence="4">
    <location>
        <begin position="1135"/>
        <end position="1177"/>
    </location>
</feature>
<dbReference type="GO" id="GO:0005829">
    <property type="term" value="C:cytosol"/>
    <property type="evidence" value="ECO:0007669"/>
    <property type="project" value="TreeGrafter"/>
</dbReference>
<dbReference type="Proteomes" id="UP000762676">
    <property type="component" value="Unassembled WGS sequence"/>
</dbReference>
<reference evidence="6 7" key="1">
    <citation type="journal article" date="2021" name="Elife">
        <title>Chloroplast acquisition without the gene transfer in kleptoplastic sea slugs, Plakobranchus ocellatus.</title>
        <authorList>
            <person name="Maeda T."/>
            <person name="Takahashi S."/>
            <person name="Yoshida T."/>
            <person name="Shimamura S."/>
            <person name="Takaki Y."/>
            <person name="Nagai Y."/>
            <person name="Toyoda A."/>
            <person name="Suzuki Y."/>
            <person name="Arimoto A."/>
            <person name="Ishii H."/>
            <person name="Satoh N."/>
            <person name="Nishiyama T."/>
            <person name="Hasebe M."/>
            <person name="Maruyama T."/>
            <person name="Minagawa J."/>
            <person name="Obokata J."/>
            <person name="Shigenobu S."/>
        </authorList>
    </citation>
    <scope>NUCLEOTIDE SEQUENCE [LARGE SCALE GENOMIC DNA]</scope>
</reference>
<feature type="compositionally biased region" description="Acidic residues" evidence="4">
    <location>
        <begin position="267"/>
        <end position="280"/>
    </location>
</feature>
<dbReference type="SUPFAM" id="SSF52151">
    <property type="entry name" value="FabD/lysophospholipase-like"/>
    <property type="match status" value="2"/>
</dbReference>
<feature type="compositionally biased region" description="Low complexity" evidence="4">
    <location>
        <begin position="859"/>
        <end position="869"/>
    </location>
</feature>
<feature type="domain" description="PLA2c" evidence="5">
    <location>
        <begin position="1"/>
        <end position="759"/>
    </location>
</feature>
<evidence type="ECO:0000256" key="4">
    <source>
        <dbReference type="SAM" id="MobiDB-lite"/>
    </source>
</evidence>
<dbReference type="InterPro" id="IPR002642">
    <property type="entry name" value="LysoPLipase_cat_dom"/>
</dbReference>
<dbReference type="PROSITE" id="PS51210">
    <property type="entry name" value="PLA2C"/>
    <property type="match status" value="1"/>
</dbReference>
<keyword evidence="3" id="KW-0442">Lipid degradation</keyword>
<proteinExistence type="predicted"/>
<gene>
    <name evidence="6" type="ORF">ElyMa_001744800</name>
</gene>
<comment type="caution">
    <text evidence="6">The sequence shown here is derived from an EMBL/GenBank/DDBJ whole genome shotgun (WGS) entry which is preliminary data.</text>
</comment>
<dbReference type="PANTHER" id="PTHR10728">
    <property type="entry name" value="CYTOSOLIC PHOSPHOLIPASE A2"/>
    <property type="match status" value="1"/>
</dbReference>
<evidence type="ECO:0000256" key="3">
    <source>
        <dbReference type="PROSITE-ProRule" id="PRU00555"/>
    </source>
</evidence>
<organism evidence="6 7">
    <name type="scientific">Elysia marginata</name>
    <dbReference type="NCBI Taxonomy" id="1093978"/>
    <lineage>
        <taxon>Eukaryota</taxon>
        <taxon>Metazoa</taxon>
        <taxon>Spiralia</taxon>
        <taxon>Lophotrochozoa</taxon>
        <taxon>Mollusca</taxon>
        <taxon>Gastropoda</taxon>
        <taxon>Heterobranchia</taxon>
        <taxon>Euthyneura</taxon>
        <taxon>Panpulmonata</taxon>
        <taxon>Sacoglossa</taxon>
        <taxon>Placobranchoidea</taxon>
        <taxon>Plakobranchidae</taxon>
        <taxon>Elysia</taxon>
    </lineage>
</organism>
<dbReference type="GO" id="GO:0005544">
    <property type="term" value="F:calcium-dependent phospholipid binding"/>
    <property type="evidence" value="ECO:0007669"/>
    <property type="project" value="TreeGrafter"/>
</dbReference>
<feature type="compositionally biased region" description="Polar residues" evidence="4">
    <location>
        <begin position="917"/>
        <end position="933"/>
    </location>
</feature>
<feature type="compositionally biased region" description="Acidic residues" evidence="4">
    <location>
        <begin position="358"/>
        <end position="379"/>
    </location>
</feature>
<feature type="compositionally biased region" description="Low complexity" evidence="4">
    <location>
        <begin position="807"/>
        <end position="821"/>
    </location>
</feature>
<dbReference type="GO" id="GO:0005509">
    <property type="term" value="F:calcium ion binding"/>
    <property type="evidence" value="ECO:0007669"/>
    <property type="project" value="TreeGrafter"/>
</dbReference>
<feature type="compositionally biased region" description="Low complexity" evidence="4">
    <location>
        <begin position="772"/>
        <end position="785"/>
    </location>
</feature>
<feature type="compositionally biased region" description="Low complexity" evidence="4">
    <location>
        <begin position="284"/>
        <end position="296"/>
    </location>
</feature>
<keyword evidence="1 3" id="KW-0378">Hydrolase</keyword>
<dbReference type="InterPro" id="IPR016035">
    <property type="entry name" value="Acyl_Trfase/lysoPLipase"/>
</dbReference>
<evidence type="ECO:0000259" key="5">
    <source>
        <dbReference type="PROSITE" id="PS51210"/>
    </source>
</evidence>
<name>A0AAV4E891_9GAST</name>
<feature type="compositionally biased region" description="Basic and acidic residues" evidence="4">
    <location>
        <begin position="457"/>
        <end position="469"/>
    </location>
</feature>
<protein>
    <submittedName>
        <fullName evidence="6">Phospholipase A2</fullName>
    </submittedName>
</protein>
<keyword evidence="7" id="KW-1185">Reference proteome</keyword>
<feature type="compositionally biased region" description="Low complexity" evidence="4">
    <location>
        <begin position="1022"/>
        <end position="1037"/>
    </location>
</feature>
<feature type="region of interest" description="Disordered" evidence="4">
    <location>
        <begin position="855"/>
        <end position="941"/>
    </location>
</feature>
<evidence type="ECO:0000256" key="2">
    <source>
        <dbReference type="ARBA" id="ARBA00023098"/>
    </source>
</evidence>
<feature type="compositionally biased region" description="Polar residues" evidence="4">
    <location>
        <begin position="786"/>
        <end position="802"/>
    </location>
</feature>
<dbReference type="PANTHER" id="PTHR10728:SF40">
    <property type="entry name" value="PATATIN FAMILY PROTEIN"/>
    <property type="match status" value="1"/>
</dbReference>
<feature type="region of interest" description="Disordered" evidence="4">
    <location>
        <begin position="254"/>
        <end position="389"/>
    </location>
</feature>
<dbReference type="GO" id="GO:0047498">
    <property type="term" value="F:calcium-dependent phospholipase A2 activity"/>
    <property type="evidence" value="ECO:0007669"/>
    <property type="project" value="TreeGrafter"/>
</dbReference>
<feature type="region of interest" description="Disordered" evidence="4">
    <location>
        <begin position="955"/>
        <end position="1105"/>
    </location>
</feature>
<dbReference type="Pfam" id="PF01735">
    <property type="entry name" value="PLA2_B"/>
    <property type="match status" value="2"/>
</dbReference>
<dbReference type="GO" id="GO:0046475">
    <property type="term" value="P:glycerophospholipid catabolic process"/>
    <property type="evidence" value="ECO:0007669"/>
    <property type="project" value="TreeGrafter"/>
</dbReference>
<evidence type="ECO:0000313" key="7">
    <source>
        <dbReference type="Proteomes" id="UP000762676"/>
    </source>
</evidence>
<feature type="compositionally biased region" description="Low complexity" evidence="4">
    <location>
        <begin position="1055"/>
        <end position="1080"/>
    </location>
</feature>
<feature type="compositionally biased region" description="Polar residues" evidence="4">
    <location>
        <begin position="994"/>
        <end position="1009"/>
    </location>
</feature>
<evidence type="ECO:0000256" key="1">
    <source>
        <dbReference type="ARBA" id="ARBA00022801"/>
    </source>
</evidence>
<sequence length="1406" mass="155954">MNKFLGEADGPACVAEVPTVAVIGSGGGFRAMTAYSGVFKALVETGILDCSTYACGLSGSSWFLSTLYSHPRWPDQLDMSEFLDEIMNKMDKKLTRFLNASTLYTFYKIMAEKRKERQPVSFTDIFGRMVGETLIPDRMESTLTAQREKIKEGASPMPLYTCVHVKKDVPARSFQEWVEFSPYEIGMPKYGTFMDSALFGSKFFMGKLVKQYKEQPLHFLQGIWGSAFCILFKRLFEDNSRIDPAEMLREQLQEQLVEDGKNSSSDCSDDDDDDGDDDSAENWSSVDSDASSVAADGQNVHIGEGQDTKDQKSAVIQGPASDEAGQKVARFASGGSSQDLGSDEDTVDNIVDKVDADSAYEGEDDEEEEEEDEDDEMGGEETVKPGILKKVRKGSLEAKLLQKQLKALQNSSRKEGGDMIDGNISSSSKLFSGVNSADADQSESLKKSVNWGACPTRHSDPSKVTEQRRSMYRRAGSSMRKSRSGSKSYWKGLIKGLVESNSWEILSTRQGRAAVIHNFMRGLNLQQTYPISPFTPIDQRVIEGDEFKGNFEMHSTSVKHIYMVDAGLTFNSPYPLVLRPQRQVDIILSFDFSARSSDGHQPFKELLLAEKWAKLNRLPFPPIDTSVFEREGMKELYIFRHPTDPHCPIVFHFPLVNKTFRDFKAPGVPRQTEEECRFANFDIFDDPNAPYSTFNFTYTHESFQRLSQLTEYNTLKHVEDIRQVMKEVVTKKRVGPPRVPIQSKDIKLLRMKSVQEMRKLRKFISRMESRSSFSCSSRSGSARGSLPNTFLPNSPHTLSPGQRNHYDSFSSSQDGSVFSSSPKDKLACFSSASFSTSRDFGNESLGASLPSHIIHRMRQQQQQQQQQQQPDHHQHQHQPGKPIPDPRQSLTPTDSVHGTPPSDQEGLQELRKAQGEDTASSSPRNSLSSQGSVYGTPPKGDNAEWLSFYRGRRLSNINEDSVDSVRSDCDAPPNSQESNSSARKKPRVIHCSAQPLSSVTESTTPSPLQAPSPKSVLSQNAKSRSPSPSPKLKMPTKFVFEDKDAPAPENAGKQSSNGSSGSSGVWSVTSGSGSTTSGSGRFTPANIDLMKKKKRKESPPNPFFKNAFFMRSTLSSGSNSSLGVLDDKPVKFERGKSYRLSPQPLTLDSKNSSNSSVDTPQSNRPTLHGKSPLTQDITLTQSQSSSVYRLQSQTSSNEEFHTAPLAFKADGTPVEDQKLSKMYYESAKNKRKFFRRQSTVSSLNSISLEDKSYKNDSSQVFDGEGSQSVGGGVGGADVEQPMRFRELFLSLEQQSDTGSINNQTNSDTRGSAGEIFHRVTSEESDRYHSVTSNQSDTYFDPELMDLGDFGGGDDVIDRKSSLTDVRTMEMDNVASVKVPIGPSQALQHQVTVENADIWFDAKPCLS</sequence>
<keyword evidence="2 3" id="KW-0443">Lipid metabolism</keyword>
<feature type="region of interest" description="Disordered" evidence="4">
    <location>
        <begin position="441"/>
        <end position="480"/>
    </location>
</feature>